<evidence type="ECO:0008006" key="3">
    <source>
        <dbReference type="Google" id="ProtNLM"/>
    </source>
</evidence>
<sequence length="366" mass="41597">MKVDVFNVGQGDSFLLKPSVSCVYGDIPLLVDVGPQSAKVANKLVGDKYHLMLTHSHKDHIGGFPKVYRDKDIESLTIPFYLPEILNIAKFIKKKIPSKYGSLDWRKNKKIQNVNLVGEGDKLCQHITVLNPPKSPYHYFSRLLDTDDDHDIEQALDILNNYGFDLPVESIINYNSPLSEEQLGDNIEYLNQARMFVHNFFISLSVRVSGNSIESSAYYADAHFELTANQASIVFKYLDRSGNWLFTGDADQSVFHRIIKRSYHPTPQRRYTLNSISAKYLKVPHHGSRGNLSDFILDYINPEVAIVSHKNRKFGRSNDPLPHHEIIDLLDNNKVRTYYTNPVIKSKKVIKPAAACSEESGVLSFI</sequence>
<evidence type="ECO:0000313" key="1">
    <source>
        <dbReference type="EMBL" id="ELR63113.1"/>
    </source>
</evidence>
<dbReference type="Proteomes" id="UP000011134">
    <property type="component" value="Unassembled WGS sequence"/>
</dbReference>
<dbReference type="PATRIC" id="fig|1056511.3.peg.4913"/>
<evidence type="ECO:0000313" key="2">
    <source>
        <dbReference type="Proteomes" id="UP000011134"/>
    </source>
</evidence>
<comment type="caution">
    <text evidence="1">The sequence shown here is derived from an EMBL/GenBank/DDBJ whole genome shotgun (WGS) entry which is preliminary data.</text>
</comment>
<accession>L8J4G4</accession>
<reference evidence="1 2" key="1">
    <citation type="submission" date="2012-12" db="EMBL/GenBank/DDBJ databases">
        <title>Genome Assembly of Photobacterium sp. AK15.</title>
        <authorList>
            <person name="Khatri I."/>
            <person name="Vaidya B."/>
            <person name="Srinivas T.N.R."/>
            <person name="Subramanian S."/>
            <person name="Pinnaka A."/>
        </authorList>
    </citation>
    <scope>NUCLEOTIDE SEQUENCE [LARGE SCALE GENOMIC DNA]</scope>
    <source>
        <strain evidence="1 2">AK15</strain>
    </source>
</reference>
<dbReference type="PANTHER" id="PTHR30619">
    <property type="entry name" value="DNA INTERNALIZATION/COMPETENCE PROTEIN COMEC/REC2"/>
    <property type="match status" value="1"/>
</dbReference>
<gene>
    <name evidence="1" type="ORF">C942_04100</name>
</gene>
<dbReference type="InterPro" id="IPR052159">
    <property type="entry name" value="Competence_DNA_uptake"/>
</dbReference>
<dbReference type="PANTHER" id="PTHR30619:SF1">
    <property type="entry name" value="RECOMBINATION PROTEIN 2"/>
    <property type="match status" value="1"/>
</dbReference>
<dbReference type="OrthoDB" id="418728at2"/>
<dbReference type="SUPFAM" id="SSF56281">
    <property type="entry name" value="Metallo-hydrolase/oxidoreductase"/>
    <property type="match status" value="1"/>
</dbReference>
<dbReference type="RefSeq" id="WP_007471419.1">
    <property type="nucleotide sequence ID" value="NZ_AMZO01000056.1"/>
</dbReference>
<protein>
    <recommendedName>
        <fullName evidence="3">Metallo-beta-lactamase domain-containing protein</fullName>
    </recommendedName>
</protein>
<proteinExistence type="predicted"/>
<dbReference type="AlphaFoldDB" id="L8J4G4"/>
<organism evidence="1 2">
    <name type="scientific">Photobacterium marinum</name>
    <dbReference type="NCBI Taxonomy" id="1056511"/>
    <lineage>
        <taxon>Bacteria</taxon>
        <taxon>Pseudomonadati</taxon>
        <taxon>Pseudomonadota</taxon>
        <taxon>Gammaproteobacteria</taxon>
        <taxon>Vibrionales</taxon>
        <taxon>Vibrionaceae</taxon>
        <taxon>Photobacterium</taxon>
    </lineage>
</organism>
<dbReference type="EMBL" id="AMZO01000056">
    <property type="protein sequence ID" value="ELR63113.1"/>
    <property type="molecule type" value="Genomic_DNA"/>
</dbReference>
<keyword evidence="2" id="KW-1185">Reference proteome</keyword>
<dbReference type="Gene3D" id="3.60.15.10">
    <property type="entry name" value="Ribonuclease Z/Hydroxyacylglutathione hydrolase-like"/>
    <property type="match status" value="1"/>
</dbReference>
<name>L8J4G4_9GAMM</name>
<dbReference type="InterPro" id="IPR036866">
    <property type="entry name" value="RibonucZ/Hydroxyglut_hydro"/>
</dbReference>